<dbReference type="InterPro" id="IPR000408">
    <property type="entry name" value="Reg_chr_condens"/>
</dbReference>
<comment type="caution">
    <text evidence="4">The sequence shown here is derived from an EMBL/GenBank/DDBJ whole genome shotgun (WGS) entry which is preliminary data.</text>
</comment>
<dbReference type="Pfam" id="PF00415">
    <property type="entry name" value="RCC1"/>
    <property type="match status" value="2"/>
</dbReference>
<evidence type="ECO:0000313" key="4">
    <source>
        <dbReference type="EMBL" id="KAJ5075963.1"/>
    </source>
</evidence>
<dbReference type="SUPFAM" id="SSF54695">
    <property type="entry name" value="POZ domain"/>
    <property type="match status" value="1"/>
</dbReference>
<dbReference type="EMBL" id="JAPDFW010000063">
    <property type="protein sequence ID" value="KAJ5075963.1"/>
    <property type="molecule type" value="Genomic_DNA"/>
</dbReference>
<protein>
    <submittedName>
        <fullName evidence="4">Btk-binding protein-related</fullName>
    </submittedName>
</protein>
<dbReference type="SUPFAM" id="SSF50985">
    <property type="entry name" value="RCC1/BLIP-II"/>
    <property type="match status" value="2"/>
</dbReference>
<gene>
    <name evidence="4" type="ORF">M0811_06825</name>
</gene>
<dbReference type="PROSITE" id="PS50012">
    <property type="entry name" value="RCC1_3"/>
    <property type="match status" value="5"/>
</dbReference>
<feature type="repeat" description="RCC1" evidence="2">
    <location>
        <begin position="1"/>
        <end position="55"/>
    </location>
</feature>
<dbReference type="SMART" id="SM00225">
    <property type="entry name" value="BTB"/>
    <property type="match status" value="1"/>
</dbReference>
<organism evidence="4 5">
    <name type="scientific">Anaeramoeba ignava</name>
    <name type="common">Anaerobic marine amoeba</name>
    <dbReference type="NCBI Taxonomy" id="1746090"/>
    <lineage>
        <taxon>Eukaryota</taxon>
        <taxon>Metamonada</taxon>
        <taxon>Anaeramoebidae</taxon>
        <taxon>Anaeramoeba</taxon>
    </lineage>
</organism>
<dbReference type="Gene3D" id="2.130.10.30">
    <property type="entry name" value="Regulator of chromosome condensation 1/beta-lactamase-inhibitor protein II"/>
    <property type="match status" value="2"/>
</dbReference>
<dbReference type="OrthoDB" id="10256179at2759"/>
<evidence type="ECO:0000313" key="5">
    <source>
        <dbReference type="Proteomes" id="UP001149090"/>
    </source>
</evidence>
<keyword evidence="1" id="KW-0677">Repeat</keyword>
<dbReference type="PROSITE" id="PS50097">
    <property type="entry name" value="BTB"/>
    <property type="match status" value="1"/>
</dbReference>
<accession>A0A9Q0LNB0</accession>
<dbReference type="PANTHER" id="PTHR22870">
    <property type="entry name" value="REGULATOR OF CHROMOSOME CONDENSATION"/>
    <property type="match status" value="1"/>
</dbReference>
<feature type="repeat" description="RCC1" evidence="2">
    <location>
        <begin position="198"/>
        <end position="249"/>
    </location>
</feature>
<feature type="repeat" description="RCC1" evidence="2">
    <location>
        <begin position="253"/>
        <end position="300"/>
    </location>
</feature>
<dbReference type="PANTHER" id="PTHR22870:SF408">
    <property type="entry name" value="OS09G0560450 PROTEIN"/>
    <property type="match status" value="1"/>
</dbReference>
<proteinExistence type="predicted"/>
<feature type="domain" description="BTB" evidence="3">
    <location>
        <begin position="471"/>
        <end position="538"/>
    </location>
</feature>
<sequence>MHFSWGYNSHNQLGEIKENLKEKIYEPSPITSFGKRTYIQSVSPSMYNTCFITEDGTLRQIGSHTHKKWHKHNKMDSIDQIDCGSEFWIVKTTSGKVFSWGENKHGQLGFEVIKSTDEPTQIPFFKDKSVRDVACGVLTTYIITEDHKLYSFGYNYYGQTGKITESRVVLKVTQVASNALKVFSGRDSHFMFLQTLDHEIYACGRNEYGQLGVPKIERLDSLTLLPFFEGKNIVSFACSFYHTSVLVIENGVYTVYTSGGGKTNGIGVNSDSFVVIPSFINEDIRWITSGSAHSLAMNSKKEIFIWGKNAGYGELGMGDNPQFLLIPTRIIINNLDLFGQIDIICGSLNTFVYSQCKSTLHEELRDFFFEKKLANFVIPFQNGDHKIEVHLEFINARIGSENAEKLKGFLLTKSANFVEHFFQWVYYGEFSSAVKETLMYLGFDEETIQKNIRKNSLIEMVNKMYLDENTKDFAIVVGNQKIKAHKSILYSRSGLFKGMFLSVTNDKSNQVNDYSNRSAKSIEQFIYFLYHDKFEGKVKKKKKFLKELDDADDYYQIYNKNYFRKILQGLRIKI</sequence>
<name>A0A9Q0LNB0_ANAIG</name>
<evidence type="ECO:0000256" key="2">
    <source>
        <dbReference type="PROSITE-ProRule" id="PRU00235"/>
    </source>
</evidence>
<dbReference type="Proteomes" id="UP001149090">
    <property type="component" value="Unassembled WGS sequence"/>
</dbReference>
<dbReference type="InterPro" id="IPR011333">
    <property type="entry name" value="SKP1/BTB/POZ_sf"/>
</dbReference>
<keyword evidence="5" id="KW-1185">Reference proteome</keyword>
<feature type="repeat" description="RCC1" evidence="2">
    <location>
        <begin position="95"/>
        <end position="146"/>
    </location>
</feature>
<dbReference type="InterPro" id="IPR009091">
    <property type="entry name" value="RCC1/BLIP-II"/>
</dbReference>
<dbReference type="InterPro" id="IPR000210">
    <property type="entry name" value="BTB/POZ_dom"/>
</dbReference>
<evidence type="ECO:0000256" key="1">
    <source>
        <dbReference type="ARBA" id="ARBA00022737"/>
    </source>
</evidence>
<dbReference type="Gene3D" id="3.30.710.10">
    <property type="entry name" value="Potassium Channel Kv1.1, Chain A"/>
    <property type="match status" value="1"/>
</dbReference>
<feature type="repeat" description="RCC1" evidence="2">
    <location>
        <begin position="301"/>
        <end position="356"/>
    </location>
</feature>
<dbReference type="InterPro" id="IPR051210">
    <property type="entry name" value="Ub_ligase/GEF_domain"/>
</dbReference>
<evidence type="ECO:0000259" key="3">
    <source>
        <dbReference type="PROSITE" id="PS50097"/>
    </source>
</evidence>
<dbReference type="CDD" id="cd18186">
    <property type="entry name" value="BTB_POZ_ZBTB_KLHL-like"/>
    <property type="match status" value="1"/>
</dbReference>
<reference evidence="4" key="1">
    <citation type="submission" date="2022-10" db="EMBL/GenBank/DDBJ databases">
        <title>Novel sulphate-reducing endosymbionts in the free-living metamonad Anaeramoeba.</title>
        <authorList>
            <person name="Jerlstrom-Hultqvist J."/>
            <person name="Cepicka I."/>
            <person name="Gallot-Lavallee L."/>
            <person name="Salas-Leiva D."/>
            <person name="Curtis B.A."/>
            <person name="Zahonova K."/>
            <person name="Pipaliya S."/>
            <person name="Dacks J."/>
            <person name="Roger A.J."/>
        </authorList>
    </citation>
    <scope>NUCLEOTIDE SEQUENCE</scope>
    <source>
        <strain evidence="4">BMAN</strain>
    </source>
</reference>
<dbReference type="Pfam" id="PF00651">
    <property type="entry name" value="BTB"/>
    <property type="match status" value="1"/>
</dbReference>
<dbReference type="AlphaFoldDB" id="A0A9Q0LNB0"/>